<dbReference type="NCBIfam" id="TIGR01557">
    <property type="entry name" value="myb_SHAQKYF"/>
    <property type="match status" value="1"/>
</dbReference>
<evidence type="ECO:0000259" key="8">
    <source>
        <dbReference type="Pfam" id="PF14379"/>
    </source>
</evidence>
<dbReference type="InterPro" id="IPR001005">
    <property type="entry name" value="SANT/Myb"/>
</dbReference>
<dbReference type="FunFam" id="1.10.10.60:FF:000002">
    <property type="entry name" value="Myb family transcription factor"/>
    <property type="match status" value="1"/>
</dbReference>
<dbReference type="GO" id="GO:0003700">
    <property type="term" value="F:DNA-binding transcription factor activity"/>
    <property type="evidence" value="ECO:0007669"/>
    <property type="project" value="InterPro"/>
</dbReference>
<dbReference type="Pfam" id="PF00249">
    <property type="entry name" value="Myb_DNA-binding"/>
    <property type="match status" value="1"/>
</dbReference>
<comment type="subcellular location">
    <subcellularLocation>
        <location evidence="1">Nucleus</location>
    </subcellularLocation>
</comment>
<evidence type="ECO:0000313" key="9">
    <source>
        <dbReference type="EMBL" id="KAK9189329.1"/>
    </source>
</evidence>
<comment type="similarity">
    <text evidence="2">Belongs to the MYB-CC family.</text>
</comment>
<dbReference type="Proteomes" id="UP001428341">
    <property type="component" value="Unassembled WGS sequence"/>
</dbReference>
<evidence type="ECO:0000313" key="10">
    <source>
        <dbReference type="Proteomes" id="UP001428341"/>
    </source>
</evidence>
<evidence type="ECO:0000256" key="3">
    <source>
        <dbReference type="ARBA" id="ARBA00023015"/>
    </source>
</evidence>
<protein>
    <recommendedName>
        <fullName evidence="11">HTH myb-type domain-containing protein</fullName>
    </recommendedName>
</protein>
<sequence>MKTEKRKVLEQRYSNRSSQEQLPCKVGLSFHSQLPNVEGQGSFKLNPGSCNASGFICSSNFAIPNSVFYAAENCMDFSQDLDNFDLQSSVKVHLQYNQNPSLPKKQPHQDAYRNSPASVFSFMQDPAEEEASLNERQKCVSFSEYQKHQILKPSSYHVQTHHEKQAPNTMTSHSKTRIRWTQHLHNRFVECVEFLGGAEKATPKGILKLMDIDGLTIFHVKSHLQKYRTARHIPEGKSKRERTTDLNAIVRLDSETFINRGMQLVETLKLQLDVQKRLHDQLEVQRNLQLQIEEQGKQLTQMLDQQLKPNKSLVDSNNMDIELQDNQPNDLKDARPFNI</sequence>
<dbReference type="AlphaFoldDB" id="A0AAP0M408"/>
<dbReference type="InterPro" id="IPR009057">
    <property type="entry name" value="Homeodomain-like_sf"/>
</dbReference>
<evidence type="ECO:0000256" key="4">
    <source>
        <dbReference type="ARBA" id="ARBA00023054"/>
    </source>
</evidence>
<feature type="domain" description="Myb-like" evidence="7">
    <location>
        <begin position="179"/>
        <end position="228"/>
    </location>
</feature>
<dbReference type="PANTHER" id="PTHR31499">
    <property type="entry name" value="MYB FAMILY TRANSCRIPTION FACTOR PHL11"/>
    <property type="match status" value="1"/>
</dbReference>
<keyword evidence="5" id="KW-0804">Transcription</keyword>
<dbReference type="GO" id="GO:0003677">
    <property type="term" value="F:DNA binding"/>
    <property type="evidence" value="ECO:0007669"/>
    <property type="project" value="InterPro"/>
</dbReference>
<dbReference type="InterPro" id="IPR046955">
    <property type="entry name" value="PHR1-like"/>
</dbReference>
<evidence type="ECO:0000259" key="7">
    <source>
        <dbReference type="Pfam" id="PF00249"/>
    </source>
</evidence>
<evidence type="ECO:0000256" key="1">
    <source>
        <dbReference type="ARBA" id="ARBA00004123"/>
    </source>
</evidence>
<comment type="caution">
    <text evidence="9">The sequence shown here is derived from an EMBL/GenBank/DDBJ whole genome shotgun (WGS) entry which is preliminary data.</text>
</comment>
<keyword evidence="6" id="KW-0539">Nucleus</keyword>
<keyword evidence="10" id="KW-1185">Reference proteome</keyword>
<name>A0AAP0M408_9ROSI</name>
<proteinExistence type="inferred from homology"/>
<keyword evidence="4" id="KW-0175">Coiled coil</keyword>
<dbReference type="Gene3D" id="1.10.10.60">
    <property type="entry name" value="Homeodomain-like"/>
    <property type="match status" value="1"/>
</dbReference>
<dbReference type="GO" id="GO:0005634">
    <property type="term" value="C:nucleus"/>
    <property type="evidence" value="ECO:0007669"/>
    <property type="project" value="UniProtKB-SubCell"/>
</dbReference>
<dbReference type="PANTHER" id="PTHR31499:SF80">
    <property type="entry name" value="HTH MYB-TYPE DOMAIN-CONTAINING PROTEIN"/>
    <property type="match status" value="1"/>
</dbReference>
<evidence type="ECO:0000256" key="6">
    <source>
        <dbReference type="ARBA" id="ARBA00023242"/>
    </source>
</evidence>
<gene>
    <name evidence="9" type="ORF">WN944_020735</name>
</gene>
<accession>A0AAP0M408</accession>
<evidence type="ECO:0008006" key="11">
    <source>
        <dbReference type="Google" id="ProtNLM"/>
    </source>
</evidence>
<keyword evidence="3" id="KW-0805">Transcription regulation</keyword>
<reference evidence="9 10" key="1">
    <citation type="submission" date="2024-05" db="EMBL/GenBank/DDBJ databases">
        <title>Haplotype-resolved chromosome-level genome assembly of Huyou (Citrus changshanensis).</title>
        <authorList>
            <person name="Miao C."/>
            <person name="Chen W."/>
            <person name="Wu Y."/>
            <person name="Wang L."/>
            <person name="Zhao S."/>
            <person name="Grierson D."/>
            <person name="Xu C."/>
            <person name="Chen K."/>
        </authorList>
    </citation>
    <scope>NUCLEOTIDE SEQUENCE [LARGE SCALE GENOMIC DNA]</scope>
    <source>
        <strain evidence="9">01-14</strain>
        <tissue evidence="9">Leaf</tissue>
    </source>
</reference>
<feature type="domain" description="MYB-CC type transcription factor LHEQLE-containing" evidence="8">
    <location>
        <begin position="262"/>
        <end position="308"/>
    </location>
</feature>
<evidence type="ECO:0000256" key="2">
    <source>
        <dbReference type="ARBA" id="ARBA00006783"/>
    </source>
</evidence>
<dbReference type="EMBL" id="JBCGBO010000007">
    <property type="protein sequence ID" value="KAK9189329.1"/>
    <property type="molecule type" value="Genomic_DNA"/>
</dbReference>
<organism evidence="9 10">
    <name type="scientific">Citrus x changshan-huyou</name>
    <dbReference type="NCBI Taxonomy" id="2935761"/>
    <lineage>
        <taxon>Eukaryota</taxon>
        <taxon>Viridiplantae</taxon>
        <taxon>Streptophyta</taxon>
        <taxon>Embryophyta</taxon>
        <taxon>Tracheophyta</taxon>
        <taxon>Spermatophyta</taxon>
        <taxon>Magnoliopsida</taxon>
        <taxon>eudicotyledons</taxon>
        <taxon>Gunneridae</taxon>
        <taxon>Pentapetalae</taxon>
        <taxon>rosids</taxon>
        <taxon>malvids</taxon>
        <taxon>Sapindales</taxon>
        <taxon>Rutaceae</taxon>
        <taxon>Aurantioideae</taxon>
        <taxon>Citrus</taxon>
    </lineage>
</organism>
<dbReference type="SUPFAM" id="SSF46689">
    <property type="entry name" value="Homeodomain-like"/>
    <property type="match status" value="1"/>
</dbReference>
<dbReference type="InterPro" id="IPR025756">
    <property type="entry name" value="Myb_CC_LHEQLE"/>
</dbReference>
<evidence type="ECO:0000256" key="5">
    <source>
        <dbReference type="ARBA" id="ARBA00023163"/>
    </source>
</evidence>
<dbReference type="InterPro" id="IPR006447">
    <property type="entry name" value="Myb_dom_plants"/>
</dbReference>
<dbReference type="Pfam" id="PF14379">
    <property type="entry name" value="Myb_CC_LHEQLE"/>
    <property type="match status" value="1"/>
</dbReference>